<feature type="region of interest" description="Disordered" evidence="8">
    <location>
        <begin position="37"/>
        <end position="62"/>
    </location>
</feature>
<accession>A0A075I5X8</accession>
<keyword evidence="7" id="KW-0472">Membrane</keyword>
<comment type="subcellular location">
    <subcellularLocation>
        <location evidence="1">Membrane</location>
        <topology evidence="1">Single-pass membrane protein</topology>
    </subcellularLocation>
</comment>
<evidence type="ECO:0000256" key="8">
    <source>
        <dbReference type="SAM" id="MobiDB-lite"/>
    </source>
</evidence>
<evidence type="ECO:0000256" key="2">
    <source>
        <dbReference type="ARBA" id="ARBA00022448"/>
    </source>
</evidence>
<name>A0A075I5X8_9EURY</name>
<dbReference type="EMBL" id="KF901188">
    <property type="protein sequence ID" value="AIF21318.1"/>
    <property type="molecule type" value="Genomic_DNA"/>
</dbReference>
<keyword evidence="3" id="KW-0812">Transmembrane</keyword>
<keyword evidence="5" id="KW-1133">Transmembrane helix</keyword>
<sequence>MAILIGFAVLLFGSKKIPELARSLGLAKGEYEMAVSEVRSPSEAERDMDRGGMTDDVADEAE</sequence>
<evidence type="ECO:0000256" key="7">
    <source>
        <dbReference type="ARBA" id="ARBA00023136"/>
    </source>
</evidence>
<dbReference type="AlphaFoldDB" id="A0A075I5X8"/>
<evidence type="ECO:0000256" key="6">
    <source>
        <dbReference type="ARBA" id="ARBA00023010"/>
    </source>
</evidence>
<proteinExistence type="predicted"/>
<protein>
    <recommendedName>
        <fullName evidence="10">Twin-arginine translocase TatA/TatE family subunit</fullName>
    </recommendedName>
</protein>
<evidence type="ECO:0000256" key="4">
    <source>
        <dbReference type="ARBA" id="ARBA00022927"/>
    </source>
</evidence>
<evidence type="ECO:0008006" key="10">
    <source>
        <dbReference type="Google" id="ProtNLM"/>
    </source>
</evidence>
<dbReference type="Gene3D" id="1.20.5.3310">
    <property type="match status" value="1"/>
</dbReference>
<feature type="compositionally biased region" description="Basic and acidic residues" evidence="8">
    <location>
        <begin position="40"/>
        <end position="53"/>
    </location>
</feature>
<dbReference type="GO" id="GO:0015031">
    <property type="term" value="P:protein transport"/>
    <property type="evidence" value="ECO:0007669"/>
    <property type="project" value="UniProtKB-KW"/>
</dbReference>
<dbReference type="Pfam" id="PF02416">
    <property type="entry name" value="TatA_B_E"/>
    <property type="match status" value="1"/>
</dbReference>
<reference evidence="9" key="1">
    <citation type="journal article" date="2014" name="Genome Biol. Evol.">
        <title>Pangenome evidence for extensive interdomain horizontal transfer affecting lineage core and shell genes in uncultured planktonic thaumarchaeota and euryarchaeota.</title>
        <authorList>
            <person name="Deschamps P."/>
            <person name="Zivanovic Y."/>
            <person name="Moreira D."/>
            <person name="Rodriguez-Valera F."/>
            <person name="Lopez-Garcia P."/>
        </authorList>
    </citation>
    <scope>NUCLEOTIDE SEQUENCE</scope>
</reference>
<dbReference type="GO" id="GO:0016020">
    <property type="term" value="C:membrane"/>
    <property type="evidence" value="ECO:0007669"/>
    <property type="project" value="UniProtKB-ARBA"/>
</dbReference>
<keyword evidence="4" id="KW-0653">Protein transport</keyword>
<evidence type="ECO:0000256" key="5">
    <source>
        <dbReference type="ARBA" id="ARBA00022989"/>
    </source>
</evidence>
<keyword evidence="6" id="KW-0811">Translocation</keyword>
<evidence type="ECO:0000256" key="3">
    <source>
        <dbReference type="ARBA" id="ARBA00022692"/>
    </source>
</evidence>
<keyword evidence="2" id="KW-0813">Transport</keyword>
<organism evidence="9">
    <name type="scientific">uncultured marine group II/III euryarchaeote SAT1000_02_F02</name>
    <dbReference type="NCBI Taxonomy" id="1456550"/>
    <lineage>
        <taxon>Archaea</taxon>
        <taxon>Methanobacteriati</taxon>
        <taxon>Methanobacteriota</taxon>
        <taxon>environmental samples</taxon>
    </lineage>
</organism>
<evidence type="ECO:0000256" key="1">
    <source>
        <dbReference type="ARBA" id="ARBA00004167"/>
    </source>
</evidence>
<evidence type="ECO:0000313" key="9">
    <source>
        <dbReference type="EMBL" id="AIF21318.1"/>
    </source>
</evidence>
<dbReference type="InterPro" id="IPR003369">
    <property type="entry name" value="TatA/B/E"/>
</dbReference>